<accession>A0A0G0B937</accession>
<evidence type="ECO:0000313" key="2">
    <source>
        <dbReference type="Proteomes" id="UP000033866"/>
    </source>
</evidence>
<dbReference type="SUPFAM" id="SSF63825">
    <property type="entry name" value="YWTD domain"/>
    <property type="match status" value="1"/>
</dbReference>
<protein>
    <submittedName>
        <fullName evidence="1">Uncharacterized protein</fullName>
    </submittedName>
</protein>
<dbReference type="EMBL" id="LBPV01000009">
    <property type="protein sequence ID" value="KKP65894.1"/>
    <property type="molecule type" value="Genomic_DNA"/>
</dbReference>
<gene>
    <name evidence="1" type="ORF">UR61_C0009G0011</name>
</gene>
<dbReference type="Proteomes" id="UP000033866">
    <property type="component" value="Unassembled WGS sequence"/>
</dbReference>
<dbReference type="AlphaFoldDB" id="A0A0G0B937"/>
<dbReference type="InterPro" id="IPR011042">
    <property type="entry name" value="6-blade_b-propeller_TolB-like"/>
</dbReference>
<name>A0A0G0B937_9BACT</name>
<dbReference type="Gene3D" id="2.120.10.30">
    <property type="entry name" value="TolB, C-terminal domain"/>
    <property type="match status" value="1"/>
</dbReference>
<evidence type="ECO:0000313" key="1">
    <source>
        <dbReference type="EMBL" id="KKP65894.1"/>
    </source>
</evidence>
<organism evidence="1 2">
    <name type="scientific">candidate division WS6 bacterium GW2011_GWE1_34_7</name>
    <dbReference type="NCBI Taxonomy" id="1619093"/>
    <lineage>
        <taxon>Bacteria</taxon>
        <taxon>Candidatus Dojkabacteria</taxon>
    </lineage>
</organism>
<comment type="caution">
    <text evidence="1">The sequence shown here is derived from an EMBL/GenBank/DDBJ whole genome shotgun (WGS) entry which is preliminary data.</text>
</comment>
<reference evidence="1 2" key="1">
    <citation type="journal article" date="2015" name="Nature">
        <title>rRNA introns, odd ribosomes, and small enigmatic genomes across a large radiation of phyla.</title>
        <authorList>
            <person name="Brown C.T."/>
            <person name="Hug L.A."/>
            <person name="Thomas B.C."/>
            <person name="Sharon I."/>
            <person name="Castelle C.J."/>
            <person name="Singh A."/>
            <person name="Wilkins M.J."/>
            <person name="Williams K.H."/>
            <person name="Banfield J.F."/>
        </authorList>
    </citation>
    <scope>NUCLEOTIDE SEQUENCE [LARGE SCALE GENOMIC DNA]</scope>
</reference>
<proteinExistence type="predicted"/>
<sequence length="756" mass="85493">MSITASKYINNSELKTSYIGLYQYARPTRTKGDLEVNIYGLLSVSSVVEIPGDRIAKFAWDGIVDGFEYSKTDSVNESLKLSLSEATRRIKQLIANDKGISENGIDINFTVFVSNNGGIYIGLLGDADIFVYKRGRLVDVFEMLNKKRAKTAGIAIDEGDLVFSSTKNFLKENLKKIIGTKNREELITTLEELGREVGDDQGFVLLSKEKDVQVQKKALVQEKIKSSEITENEKSDYIPLSKPPAPLLKSPIEEKDLTAFVLEFKKKVGIVGGYLKKISIPFNKLSFKSFPKVSNFFKKIFSKIKEKLLSLFGRKRWFKKMSSTVSQSSVVRNKREKFKGFKIDGYKDKNLRFKRFKTLAFVVIGITLILAGVKFTINQKEARERSKTANEIFTEVESLLESANSKLSTDRDSSILNIYKAAEQLDKVPQELSETDKLKFEELESKVLGIEDAVYKRVRLSLGGSLEKYVDMFTTHGAESKPTDISIHRDGNANEYLFLTDIGIKSVYRISLYNKEVKQLSDDEGLLQKPSFVYSKGSGIYVYDLVNGVIKAPSDGNWYKSFVKPTGLGLQNIKAGDVAEFAVFTTNDNVYVLDRESRALLRLTNYGTGYGLSEEYLKSDSYEFANDVFADMSVYVLVKGESGILRYVSNYSIGRLVESSITLKGLDKPLKNAQFGYTADDLYKDLFVYDSEDKRILRFEKPIESGDIRHPNELLLIKQYVLPSEEGWNDVKDFVVDFNQKNLYILNGTTIWKVTL</sequence>